<dbReference type="Proteomes" id="UP000186400">
    <property type="component" value="Unassembled WGS sequence"/>
</dbReference>
<evidence type="ECO:0000313" key="2">
    <source>
        <dbReference type="EMBL" id="SIQ19272.1"/>
    </source>
</evidence>
<feature type="region of interest" description="Disordered" evidence="1">
    <location>
        <begin position="189"/>
        <end position="210"/>
    </location>
</feature>
<protein>
    <submittedName>
        <fullName evidence="2">Uncharacterized protein</fullName>
    </submittedName>
</protein>
<evidence type="ECO:0000256" key="1">
    <source>
        <dbReference type="SAM" id="MobiDB-lite"/>
    </source>
</evidence>
<feature type="compositionally biased region" description="Pro residues" evidence="1">
    <location>
        <begin position="191"/>
        <end position="210"/>
    </location>
</feature>
<gene>
    <name evidence="2" type="ORF">SAMN05920897_10526</name>
</gene>
<accession>A0A1N6QS03</accession>
<evidence type="ECO:0000313" key="3">
    <source>
        <dbReference type="Proteomes" id="UP000186400"/>
    </source>
</evidence>
<feature type="region of interest" description="Disordered" evidence="1">
    <location>
        <begin position="58"/>
        <end position="80"/>
    </location>
</feature>
<dbReference type="EMBL" id="FTMS01000005">
    <property type="protein sequence ID" value="SIQ19272.1"/>
    <property type="molecule type" value="Genomic_DNA"/>
</dbReference>
<dbReference type="AlphaFoldDB" id="A0A1N6QS03"/>
<reference evidence="2 3" key="1">
    <citation type="submission" date="2017-01" db="EMBL/GenBank/DDBJ databases">
        <authorList>
            <person name="Mah S.A."/>
            <person name="Swanson W.J."/>
            <person name="Moy G.W."/>
            <person name="Vacquier V.D."/>
        </authorList>
    </citation>
    <scope>NUCLEOTIDE SEQUENCE [LARGE SCALE GENOMIC DNA]</scope>
    <source>
        <strain evidence="2 3">ASpG1</strain>
    </source>
</reference>
<sequence length="210" mass="23753">MDLQDALFRRCGLDSTRLFPPLIPLVPLGDLIAGDPDDTARKKTLTHTLEGFRKKHTLEIVPDTPSPENPRKLPEPDATLPPGVPLEIAGFAELRSALSREFPKRARKDESLLERSFRCPASSLLCSWEPLEETSPLAQSLILHHHQEQLLPRTRAFWLSAIEILPGPDQRHWWRGALWKEIFCRRTTVKPEPPPPRGGTAPVPPYPDRP</sequence>
<organism evidence="2 3">
    <name type="scientific">Alkalispirochaeta americana</name>
    <dbReference type="NCBI Taxonomy" id="159291"/>
    <lineage>
        <taxon>Bacteria</taxon>
        <taxon>Pseudomonadati</taxon>
        <taxon>Spirochaetota</taxon>
        <taxon>Spirochaetia</taxon>
        <taxon>Spirochaetales</taxon>
        <taxon>Spirochaetaceae</taxon>
        <taxon>Alkalispirochaeta</taxon>
    </lineage>
</organism>
<name>A0A1N6QS03_9SPIO</name>
<dbReference type="STRING" id="159291.SAMN05920897_10526"/>
<proteinExistence type="predicted"/>
<keyword evidence="3" id="KW-1185">Reference proteome</keyword>